<evidence type="ECO:0000259" key="1">
    <source>
        <dbReference type="Pfam" id="PF00120"/>
    </source>
</evidence>
<dbReference type="GO" id="GO:0004356">
    <property type="term" value="F:glutamine synthetase activity"/>
    <property type="evidence" value="ECO:0007669"/>
    <property type="project" value="InterPro"/>
</dbReference>
<accession>A0A101FSM2</accession>
<comment type="caution">
    <text evidence="2">The sequence shown here is derived from an EMBL/GenBank/DDBJ whole genome shotgun (WGS) entry which is preliminary data.</text>
</comment>
<feature type="domain" description="GS catalytic" evidence="1">
    <location>
        <begin position="1"/>
        <end position="32"/>
    </location>
</feature>
<gene>
    <name evidence="2" type="ORF">XD72_2042</name>
</gene>
<dbReference type="Pfam" id="PF00120">
    <property type="entry name" value="Gln-synt_C"/>
    <property type="match status" value="1"/>
</dbReference>
<dbReference type="InterPro" id="IPR008146">
    <property type="entry name" value="Gln_synth_cat_dom"/>
</dbReference>
<dbReference type="EMBL" id="LGFT01000063">
    <property type="protein sequence ID" value="KUK43589.1"/>
    <property type="molecule type" value="Genomic_DNA"/>
</dbReference>
<name>A0A101FSM2_9EURY</name>
<reference evidence="2 3" key="1">
    <citation type="journal article" date="2015" name="MBio">
        <title>Genome-Resolved Metagenomic Analysis Reveals Roles for Candidate Phyla and Other Microbial Community Members in Biogeochemical Transformations in Oil Reservoirs.</title>
        <authorList>
            <person name="Hu P."/>
            <person name="Tom L."/>
            <person name="Singh A."/>
            <person name="Thomas B.C."/>
            <person name="Baker B.J."/>
            <person name="Piceno Y.M."/>
            <person name="Andersen G.L."/>
            <person name="Banfield J.F."/>
        </authorList>
    </citation>
    <scope>NUCLEOTIDE SEQUENCE [LARGE SCALE GENOMIC DNA]</scope>
    <source>
        <strain evidence="2">57_489</strain>
    </source>
</reference>
<evidence type="ECO:0000313" key="3">
    <source>
        <dbReference type="Proteomes" id="UP000057043"/>
    </source>
</evidence>
<protein>
    <submittedName>
        <fullName evidence="2">Glutamine synthase</fullName>
    </submittedName>
</protein>
<sequence>LGDHVFTNFIASKKVEWDEYRTDVSRWEIEKYLPLL</sequence>
<evidence type="ECO:0000313" key="2">
    <source>
        <dbReference type="EMBL" id="KUK43589.1"/>
    </source>
</evidence>
<proteinExistence type="predicted"/>
<feature type="non-terminal residue" evidence="2">
    <location>
        <position position="1"/>
    </location>
</feature>
<dbReference type="PATRIC" id="fig|301375.7.peg.250"/>
<dbReference type="AlphaFoldDB" id="A0A101FSM2"/>
<dbReference type="Proteomes" id="UP000057043">
    <property type="component" value="Unassembled WGS sequence"/>
</dbReference>
<organism evidence="2 3">
    <name type="scientific">Methanothrix harundinacea</name>
    <dbReference type="NCBI Taxonomy" id="301375"/>
    <lineage>
        <taxon>Archaea</taxon>
        <taxon>Methanobacteriati</taxon>
        <taxon>Methanobacteriota</taxon>
        <taxon>Stenosarchaea group</taxon>
        <taxon>Methanomicrobia</taxon>
        <taxon>Methanotrichales</taxon>
        <taxon>Methanotrichaceae</taxon>
        <taxon>Methanothrix</taxon>
    </lineage>
</organism>